<dbReference type="Gene3D" id="3.30.1330.60">
    <property type="entry name" value="OmpA-like domain"/>
    <property type="match status" value="1"/>
</dbReference>
<keyword evidence="8" id="KW-1185">Reference proteome</keyword>
<dbReference type="Pfam" id="PF00691">
    <property type="entry name" value="OmpA"/>
    <property type="match status" value="1"/>
</dbReference>
<dbReference type="CDD" id="cd07185">
    <property type="entry name" value="OmpA_C-like"/>
    <property type="match status" value="1"/>
</dbReference>
<evidence type="ECO:0000256" key="2">
    <source>
        <dbReference type="ARBA" id="ARBA00023136"/>
    </source>
</evidence>
<feature type="domain" description="OmpA-like" evidence="6">
    <location>
        <begin position="254"/>
        <end position="396"/>
    </location>
</feature>
<keyword evidence="2 4" id="KW-0472">Membrane</keyword>
<dbReference type="PROSITE" id="PS51123">
    <property type="entry name" value="OMPA_2"/>
    <property type="match status" value="1"/>
</dbReference>
<name>A0A5B8M2T6_9MICO</name>
<dbReference type="InterPro" id="IPR006664">
    <property type="entry name" value="OMP_bac"/>
</dbReference>
<evidence type="ECO:0000256" key="3">
    <source>
        <dbReference type="ARBA" id="ARBA00023237"/>
    </source>
</evidence>
<gene>
    <name evidence="7" type="ORF">FPZ11_07745</name>
</gene>
<organism evidence="7 8">
    <name type="scientific">Humibacter ginsenosidimutans</name>
    <dbReference type="NCBI Taxonomy" id="2599293"/>
    <lineage>
        <taxon>Bacteria</taxon>
        <taxon>Bacillati</taxon>
        <taxon>Actinomycetota</taxon>
        <taxon>Actinomycetes</taxon>
        <taxon>Micrococcales</taxon>
        <taxon>Microbacteriaceae</taxon>
        <taxon>Humibacter</taxon>
    </lineage>
</organism>
<accession>A0A5B8M2T6</accession>
<dbReference type="EMBL" id="CP042305">
    <property type="protein sequence ID" value="QDZ14663.1"/>
    <property type="molecule type" value="Genomic_DNA"/>
</dbReference>
<evidence type="ECO:0000256" key="4">
    <source>
        <dbReference type="PROSITE-ProRule" id="PRU00473"/>
    </source>
</evidence>
<proteinExistence type="predicted"/>
<dbReference type="PANTHER" id="PTHR30329">
    <property type="entry name" value="STATOR ELEMENT OF FLAGELLAR MOTOR COMPLEX"/>
    <property type="match status" value="1"/>
</dbReference>
<dbReference type="OrthoDB" id="3820813at2"/>
<evidence type="ECO:0000313" key="7">
    <source>
        <dbReference type="EMBL" id="QDZ14663.1"/>
    </source>
</evidence>
<dbReference type="RefSeq" id="WP_146319787.1">
    <property type="nucleotide sequence ID" value="NZ_CP042305.1"/>
</dbReference>
<dbReference type="Proteomes" id="UP000320216">
    <property type="component" value="Chromosome"/>
</dbReference>
<evidence type="ECO:0000256" key="5">
    <source>
        <dbReference type="SAM" id="MobiDB-lite"/>
    </source>
</evidence>
<protein>
    <submittedName>
        <fullName evidence="7">OmpA family protein</fullName>
    </submittedName>
</protein>
<evidence type="ECO:0000256" key="1">
    <source>
        <dbReference type="ARBA" id="ARBA00004442"/>
    </source>
</evidence>
<dbReference type="PRINTS" id="PR01021">
    <property type="entry name" value="OMPADOMAIN"/>
</dbReference>
<evidence type="ECO:0000313" key="8">
    <source>
        <dbReference type="Proteomes" id="UP000320216"/>
    </source>
</evidence>
<dbReference type="SUPFAM" id="SSF103088">
    <property type="entry name" value="OmpA-like"/>
    <property type="match status" value="1"/>
</dbReference>
<keyword evidence="3" id="KW-0998">Cell outer membrane</keyword>
<dbReference type="AlphaFoldDB" id="A0A5B8M2T6"/>
<dbReference type="GO" id="GO:0009279">
    <property type="term" value="C:cell outer membrane"/>
    <property type="evidence" value="ECO:0007669"/>
    <property type="project" value="UniProtKB-SubCell"/>
</dbReference>
<dbReference type="InterPro" id="IPR050330">
    <property type="entry name" value="Bact_OuterMem_StrucFunc"/>
</dbReference>
<dbReference type="KEGG" id="huw:FPZ11_07745"/>
<comment type="subcellular location">
    <subcellularLocation>
        <location evidence="1">Cell outer membrane</location>
    </subcellularLocation>
</comment>
<dbReference type="PANTHER" id="PTHR30329:SF21">
    <property type="entry name" value="LIPOPROTEIN YIAD-RELATED"/>
    <property type="match status" value="1"/>
</dbReference>
<dbReference type="InterPro" id="IPR006665">
    <property type="entry name" value="OmpA-like"/>
</dbReference>
<evidence type="ECO:0000259" key="6">
    <source>
        <dbReference type="PROSITE" id="PS51123"/>
    </source>
</evidence>
<reference evidence="7 8" key="1">
    <citation type="submission" date="2019-07" db="EMBL/GenBank/DDBJ databases">
        <title>Full genome sequence of Humibacter sp. WJ7-1.</title>
        <authorList>
            <person name="Im W.-T."/>
        </authorList>
    </citation>
    <scope>NUCLEOTIDE SEQUENCE [LARGE SCALE GENOMIC DNA]</scope>
    <source>
        <strain evidence="7 8">WJ7-1</strain>
    </source>
</reference>
<dbReference type="InterPro" id="IPR036737">
    <property type="entry name" value="OmpA-like_sf"/>
</dbReference>
<feature type="region of interest" description="Disordered" evidence="5">
    <location>
        <begin position="339"/>
        <end position="386"/>
    </location>
</feature>
<sequence>MTRRDRPRHGRSVRALVALVTLAVGALLALAPEDAAPAMGEASRHTTLHAATTHGVTHKVPVAAVFTYHPHQDPSEGVIHGAINAVVRIPGGTAVFYSLGGRADSVASNMPPLDLVSPYNAFDAWSVGIIDPQGMKYYQPLTSADEHCLCSKTADIGGLSGPAKPLVGYAVLPELPARMKTATVVFGFGVVLPGIPITDTLPRPTTKASGNIELGGGWPALPSKSAIAATDKSLSILPMAANTAKPQAATSSTPTTTSIALNSSVLFDFGKATLTPAANGVLEDAAAKISKAGTGVVTIVGYTDSIGDDADNQVLSEQRAQAVQAALTKLVTRRGVTFQASGKGGAGTGGRQRHRRGTCAQPARHRDVHEGGAVMTGNGTHPEGRRRTRMPVLAVIAAAAALALCACTSPSPSASAGVTPSAGASVQQLSAKDAAAEILGTRKALPVLGSATGTITGPGVDSAVIEQVLAVRASAASTVVIWRLKSASGARVDAASFQLAHAPLMDTRLLGVVDTATKTTYRPYTYYPAQGNGEDLGCACSKLPQEVDGTGEVLYAVVPPLPTSVTKVSITLPGFGTVKDVPVTRDKG</sequence>